<keyword evidence="8" id="KW-0131">Cell cycle</keyword>
<sequence length="314" mass="35814">MTESRTELLNWLNSMLDLNYTKVEQLGSGAAYCQILDSIFLDVPMNRVKFDATKEYEYLNNFKVLQSALVKHKIQKSVPVERLIKCRFQDNLEFFQWIRKFWKENKDESEYDPNSRRKYTPPPSTSARATPAQSRRTTPTTSTLSSSRRTASGSSAAGVSSSALPRTRNVSSSSTSAPGSRVVSQQNKQLELELQQTQGALAQVEEELGEYKGALDALESERNFYFNKLREIEILTETTSDLLKEGAASTVEIPSLKDILIKIQEVLYSTEEGFLIPDDDIDEQQLQQEEQHQQQHQQQQQQHAADIDMEEETF</sequence>
<dbReference type="OMA" id="WIKRFWD"/>
<dbReference type="SUPFAM" id="SSF140612">
    <property type="entry name" value="EB1 dimerisation domain-like"/>
    <property type="match status" value="1"/>
</dbReference>
<dbReference type="GO" id="GO:0051010">
    <property type="term" value="F:microtubule plus-end binding"/>
    <property type="evidence" value="ECO:0007669"/>
    <property type="project" value="UniProtKB-ARBA"/>
</dbReference>
<evidence type="ECO:0000256" key="1">
    <source>
        <dbReference type="ARBA" id="ARBA00004245"/>
    </source>
</evidence>
<evidence type="ECO:0000256" key="8">
    <source>
        <dbReference type="ARBA" id="ARBA00023306"/>
    </source>
</evidence>
<feature type="region of interest" description="Disordered" evidence="11">
    <location>
        <begin position="108"/>
        <end position="187"/>
    </location>
</feature>
<feature type="compositionally biased region" description="Low complexity" evidence="11">
    <location>
        <begin position="125"/>
        <end position="163"/>
    </location>
</feature>
<comment type="similarity">
    <text evidence="2">Belongs to the MAPRE family.</text>
</comment>
<evidence type="ECO:0000256" key="11">
    <source>
        <dbReference type="SAM" id="MobiDB-lite"/>
    </source>
</evidence>
<dbReference type="Pfam" id="PF00307">
    <property type="entry name" value="CH"/>
    <property type="match status" value="1"/>
</dbReference>
<evidence type="ECO:0000313" key="14">
    <source>
        <dbReference type="EMBL" id="ODV75795.1"/>
    </source>
</evidence>
<dbReference type="GO" id="GO:0072686">
    <property type="term" value="C:mitotic spindle"/>
    <property type="evidence" value="ECO:0007669"/>
    <property type="project" value="UniProtKB-ARBA"/>
</dbReference>
<dbReference type="PROSITE" id="PS50021">
    <property type="entry name" value="CH"/>
    <property type="match status" value="1"/>
</dbReference>
<keyword evidence="4" id="KW-0132">Cell division</keyword>
<keyword evidence="3" id="KW-0963">Cytoplasm</keyword>
<gene>
    <name evidence="14" type="ORF">CYBJADRAFT_165204</name>
</gene>
<dbReference type="PANTHER" id="PTHR10623">
    <property type="entry name" value="MICROTUBULE-ASSOCIATED PROTEIN RP/EB FAMILY MEMBER"/>
    <property type="match status" value="1"/>
</dbReference>
<evidence type="ECO:0000256" key="9">
    <source>
        <dbReference type="PROSITE-ProRule" id="PRU00576"/>
    </source>
</evidence>
<evidence type="ECO:0000256" key="10">
    <source>
        <dbReference type="SAM" id="Coils"/>
    </source>
</evidence>
<keyword evidence="10" id="KW-0175">Coiled coil</keyword>
<feature type="compositionally biased region" description="Polar residues" evidence="11">
    <location>
        <begin position="168"/>
        <end position="184"/>
    </location>
</feature>
<dbReference type="STRING" id="983966.A0A1E4S8F3"/>
<dbReference type="RefSeq" id="XP_020072834.1">
    <property type="nucleotide sequence ID" value="XM_020213930.1"/>
</dbReference>
<dbReference type="PROSITE" id="PS51230">
    <property type="entry name" value="EB1_C"/>
    <property type="match status" value="1"/>
</dbReference>
<dbReference type="GeneID" id="30988326"/>
<keyword evidence="15" id="KW-1185">Reference proteome</keyword>
<evidence type="ECO:0000256" key="4">
    <source>
        <dbReference type="ARBA" id="ARBA00022618"/>
    </source>
</evidence>
<dbReference type="Proteomes" id="UP000094389">
    <property type="component" value="Unassembled WGS sequence"/>
</dbReference>
<dbReference type="InterPro" id="IPR036133">
    <property type="entry name" value="EB1_C_sf"/>
</dbReference>
<feature type="region of interest" description="Disordered" evidence="11">
    <location>
        <begin position="277"/>
        <end position="314"/>
    </location>
</feature>
<name>A0A1E4S8F3_CYBJN</name>
<evidence type="ECO:0000259" key="13">
    <source>
        <dbReference type="PROSITE" id="PS51230"/>
    </source>
</evidence>
<dbReference type="InterPro" id="IPR001715">
    <property type="entry name" value="CH_dom"/>
</dbReference>
<dbReference type="GO" id="GO:0035372">
    <property type="term" value="P:protein localization to microtubule"/>
    <property type="evidence" value="ECO:0007669"/>
    <property type="project" value="UniProtKB-ARBA"/>
</dbReference>
<feature type="coiled-coil region" evidence="10">
    <location>
        <begin position="187"/>
        <end position="235"/>
    </location>
</feature>
<dbReference type="AlphaFoldDB" id="A0A1E4S8F3"/>
<dbReference type="Gene3D" id="1.10.418.10">
    <property type="entry name" value="Calponin-like domain"/>
    <property type="match status" value="1"/>
</dbReference>
<evidence type="ECO:0000256" key="6">
    <source>
        <dbReference type="ARBA" id="ARBA00022776"/>
    </source>
</evidence>
<reference evidence="14 15" key="1">
    <citation type="journal article" date="2016" name="Proc. Natl. Acad. Sci. U.S.A.">
        <title>Comparative genomics of biotechnologically important yeasts.</title>
        <authorList>
            <person name="Riley R."/>
            <person name="Haridas S."/>
            <person name="Wolfe K.H."/>
            <person name="Lopes M.R."/>
            <person name="Hittinger C.T."/>
            <person name="Goeker M."/>
            <person name="Salamov A.A."/>
            <person name="Wisecaver J.H."/>
            <person name="Long T.M."/>
            <person name="Calvey C.H."/>
            <person name="Aerts A.L."/>
            <person name="Barry K.W."/>
            <person name="Choi C."/>
            <person name="Clum A."/>
            <person name="Coughlan A.Y."/>
            <person name="Deshpande S."/>
            <person name="Douglass A.P."/>
            <person name="Hanson S.J."/>
            <person name="Klenk H.-P."/>
            <person name="LaButti K.M."/>
            <person name="Lapidus A."/>
            <person name="Lindquist E.A."/>
            <person name="Lipzen A.M."/>
            <person name="Meier-Kolthoff J.P."/>
            <person name="Ohm R.A."/>
            <person name="Otillar R.P."/>
            <person name="Pangilinan J.L."/>
            <person name="Peng Y."/>
            <person name="Rokas A."/>
            <person name="Rosa C.A."/>
            <person name="Scheuner C."/>
            <person name="Sibirny A.A."/>
            <person name="Slot J.C."/>
            <person name="Stielow J.B."/>
            <person name="Sun H."/>
            <person name="Kurtzman C.P."/>
            <person name="Blackwell M."/>
            <person name="Grigoriev I.V."/>
            <person name="Jeffries T.W."/>
        </authorList>
    </citation>
    <scope>NUCLEOTIDE SEQUENCE [LARGE SCALE GENOMIC DNA]</scope>
    <source>
        <strain evidence="15">ATCC 18201 / CBS 1600 / BCRC 20928 / JCM 3617 / NBRC 0987 / NRRL Y-1542</strain>
    </source>
</reference>
<dbReference type="FunFam" id="1.10.418.10:FF:000028">
    <property type="entry name" value="RP/EB family microtubule-associated protein"/>
    <property type="match status" value="1"/>
</dbReference>
<feature type="domain" description="Calponin-homology (CH)" evidence="12">
    <location>
        <begin position="2"/>
        <end position="103"/>
    </location>
</feature>
<dbReference type="GO" id="GO:0051233">
    <property type="term" value="C:spindle midzone"/>
    <property type="evidence" value="ECO:0007669"/>
    <property type="project" value="UniProtKB-ARBA"/>
</dbReference>
<evidence type="ECO:0008006" key="16">
    <source>
        <dbReference type="Google" id="ProtNLM"/>
    </source>
</evidence>
<dbReference type="SUPFAM" id="SSF47576">
    <property type="entry name" value="Calponin-homology domain, CH-domain"/>
    <property type="match status" value="1"/>
</dbReference>
<keyword evidence="6" id="KW-0498">Mitosis</keyword>
<dbReference type="GO" id="GO:0007010">
    <property type="term" value="P:cytoskeleton organization"/>
    <property type="evidence" value="ECO:0007669"/>
    <property type="project" value="UniProtKB-ARBA"/>
</dbReference>
<dbReference type="GO" id="GO:0051301">
    <property type="term" value="P:cell division"/>
    <property type="evidence" value="ECO:0007669"/>
    <property type="project" value="UniProtKB-KW"/>
</dbReference>
<accession>A0A1E4S8F3</accession>
<dbReference type="Pfam" id="PF03271">
    <property type="entry name" value="EB1"/>
    <property type="match status" value="1"/>
</dbReference>
<comment type="subcellular location">
    <subcellularLocation>
        <location evidence="1">Cytoplasm</location>
        <location evidence="1">Cytoskeleton</location>
    </subcellularLocation>
</comment>
<dbReference type="OrthoDB" id="2119228at2759"/>
<evidence type="ECO:0000256" key="7">
    <source>
        <dbReference type="ARBA" id="ARBA00023212"/>
    </source>
</evidence>
<dbReference type="EMBL" id="KV453925">
    <property type="protein sequence ID" value="ODV75795.1"/>
    <property type="molecule type" value="Genomic_DNA"/>
</dbReference>
<dbReference type="Gene3D" id="1.20.5.1430">
    <property type="match status" value="1"/>
</dbReference>
<keyword evidence="5 9" id="KW-0493">Microtubule</keyword>
<dbReference type="GO" id="GO:0035371">
    <property type="term" value="C:microtubule plus-end"/>
    <property type="evidence" value="ECO:0007669"/>
    <property type="project" value="UniProtKB-ARBA"/>
</dbReference>
<proteinExistence type="inferred from homology"/>
<evidence type="ECO:0000256" key="2">
    <source>
        <dbReference type="ARBA" id="ARBA00010729"/>
    </source>
</evidence>
<dbReference type="InterPro" id="IPR036872">
    <property type="entry name" value="CH_dom_sf"/>
</dbReference>
<keyword evidence="7" id="KW-0206">Cytoskeleton</keyword>
<evidence type="ECO:0000259" key="12">
    <source>
        <dbReference type="PROSITE" id="PS50021"/>
    </source>
</evidence>
<dbReference type="InterPro" id="IPR027328">
    <property type="entry name" value="MAPRE"/>
</dbReference>
<evidence type="ECO:0000313" key="15">
    <source>
        <dbReference type="Proteomes" id="UP000094389"/>
    </source>
</evidence>
<dbReference type="GO" id="GO:0030473">
    <property type="term" value="P:nuclear migration along microtubule"/>
    <property type="evidence" value="ECO:0007669"/>
    <property type="project" value="UniProtKB-ARBA"/>
</dbReference>
<dbReference type="InterPro" id="IPR004953">
    <property type="entry name" value="EB1_C"/>
</dbReference>
<protein>
    <recommendedName>
        <fullName evidence="16">EB1 protein</fullName>
    </recommendedName>
</protein>
<evidence type="ECO:0000256" key="5">
    <source>
        <dbReference type="ARBA" id="ARBA00022701"/>
    </source>
</evidence>
<evidence type="ECO:0000256" key="3">
    <source>
        <dbReference type="ARBA" id="ARBA00022490"/>
    </source>
</evidence>
<feature type="domain" description="EB1 C-terminal" evidence="13">
    <location>
        <begin position="193"/>
        <end position="276"/>
    </location>
</feature>
<feature type="compositionally biased region" description="Low complexity" evidence="11">
    <location>
        <begin position="284"/>
        <end position="303"/>
    </location>
</feature>
<organism evidence="14 15">
    <name type="scientific">Cyberlindnera jadinii (strain ATCC 18201 / CBS 1600 / BCRC 20928 / JCM 3617 / NBRC 0987 / NRRL Y-1542)</name>
    <name type="common">Torula yeast</name>
    <name type="synonym">Candida utilis</name>
    <dbReference type="NCBI Taxonomy" id="983966"/>
    <lineage>
        <taxon>Eukaryota</taxon>
        <taxon>Fungi</taxon>
        <taxon>Dikarya</taxon>
        <taxon>Ascomycota</taxon>
        <taxon>Saccharomycotina</taxon>
        <taxon>Saccharomycetes</taxon>
        <taxon>Phaffomycetales</taxon>
        <taxon>Phaffomycetaceae</taxon>
        <taxon>Cyberlindnera</taxon>
    </lineage>
</organism>